<comment type="subcellular location">
    <subcellularLocation>
        <location evidence="1">Cell membrane</location>
        <topology evidence="1">Multi-pass membrane protein</topology>
    </subcellularLocation>
</comment>
<dbReference type="PANTHER" id="PTHR42865">
    <property type="entry name" value="PROTON/GLUTAMATE-ASPARTATE SYMPORTER"/>
    <property type="match status" value="1"/>
</dbReference>
<feature type="transmembrane region" description="Helical" evidence="7">
    <location>
        <begin position="41"/>
        <end position="65"/>
    </location>
</feature>
<dbReference type="Gene3D" id="1.10.3860.10">
    <property type="entry name" value="Sodium:dicarboxylate symporter"/>
    <property type="match status" value="1"/>
</dbReference>
<evidence type="ECO:0000256" key="1">
    <source>
        <dbReference type="ARBA" id="ARBA00004651"/>
    </source>
</evidence>
<evidence type="ECO:0000256" key="3">
    <source>
        <dbReference type="ARBA" id="ARBA00022475"/>
    </source>
</evidence>
<dbReference type="Pfam" id="PF00375">
    <property type="entry name" value="SDF"/>
    <property type="match status" value="1"/>
</dbReference>
<feature type="transmembrane region" description="Helical" evidence="7">
    <location>
        <begin position="221"/>
        <end position="245"/>
    </location>
</feature>
<evidence type="ECO:0000313" key="8">
    <source>
        <dbReference type="EMBL" id="CEQ02373.1"/>
    </source>
</evidence>
<reference evidence="8 9" key="1">
    <citation type="submission" date="2015-01" db="EMBL/GenBank/DDBJ databases">
        <authorList>
            <person name="Aslett A.Martin."/>
            <person name="De Silva Nishadi"/>
        </authorList>
    </citation>
    <scope>NUCLEOTIDE SEQUENCE [LARGE SCALE GENOMIC DNA]</scope>
    <source>
        <strain evidence="8 9">R28058</strain>
    </source>
</reference>
<evidence type="ECO:0000256" key="7">
    <source>
        <dbReference type="SAM" id="Phobius"/>
    </source>
</evidence>
<dbReference type="InterPro" id="IPR001991">
    <property type="entry name" value="Na-dicarboxylate_symporter"/>
</dbReference>
<keyword evidence="6 7" id="KW-0472">Membrane</keyword>
<dbReference type="GO" id="GO:0005886">
    <property type="term" value="C:plasma membrane"/>
    <property type="evidence" value="ECO:0007669"/>
    <property type="project" value="UniProtKB-SubCell"/>
</dbReference>
<proteinExistence type="predicted"/>
<feature type="transmembrane region" description="Helical" evidence="7">
    <location>
        <begin position="12"/>
        <end position="29"/>
    </location>
</feature>
<dbReference type="SUPFAM" id="SSF118215">
    <property type="entry name" value="Proton glutamate symport protein"/>
    <property type="match status" value="1"/>
</dbReference>
<accession>A0A0C7GB38</accession>
<evidence type="ECO:0000256" key="4">
    <source>
        <dbReference type="ARBA" id="ARBA00022692"/>
    </source>
</evidence>
<feature type="transmembrane region" description="Helical" evidence="7">
    <location>
        <begin position="77"/>
        <end position="100"/>
    </location>
</feature>
<keyword evidence="5 7" id="KW-1133">Transmembrane helix</keyword>
<evidence type="ECO:0000313" key="9">
    <source>
        <dbReference type="Proteomes" id="UP000049127"/>
    </source>
</evidence>
<evidence type="ECO:0000256" key="6">
    <source>
        <dbReference type="ARBA" id="ARBA00023136"/>
    </source>
</evidence>
<gene>
    <name evidence="8" type="primary">gltT</name>
    <name evidence="8" type="ORF">R28058_01151</name>
</gene>
<feature type="transmembrane region" description="Helical" evidence="7">
    <location>
        <begin position="333"/>
        <end position="352"/>
    </location>
</feature>
<dbReference type="PANTHER" id="PTHR42865:SF7">
    <property type="entry name" value="PROTON_GLUTAMATE-ASPARTATE SYMPORTER"/>
    <property type="match status" value="1"/>
</dbReference>
<dbReference type="InterPro" id="IPR036458">
    <property type="entry name" value="Na:dicarbo_symporter_sf"/>
</dbReference>
<evidence type="ECO:0000256" key="2">
    <source>
        <dbReference type="ARBA" id="ARBA00022448"/>
    </source>
</evidence>
<keyword evidence="3" id="KW-1003">Cell membrane</keyword>
<protein>
    <submittedName>
        <fullName evidence="8">Sodium:dicarboxylate symporter</fullName>
    </submittedName>
</protein>
<keyword evidence="4 7" id="KW-0812">Transmembrane</keyword>
<dbReference type="PRINTS" id="PR00173">
    <property type="entry name" value="EDTRNSPORT"/>
</dbReference>
<dbReference type="EMBL" id="CEKZ01000003">
    <property type="protein sequence ID" value="CEQ02373.1"/>
    <property type="molecule type" value="Genomic_DNA"/>
</dbReference>
<dbReference type="OrthoDB" id="9768885at2"/>
<organism evidence="8 9">
    <name type="scientific">Paraclostridium sordellii</name>
    <name type="common">Clostridium sordellii</name>
    <dbReference type="NCBI Taxonomy" id="1505"/>
    <lineage>
        <taxon>Bacteria</taxon>
        <taxon>Bacillati</taxon>
        <taxon>Bacillota</taxon>
        <taxon>Clostridia</taxon>
        <taxon>Peptostreptococcales</taxon>
        <taxon>Peptostreptococcaceae</taxon>
        <taxon>Paraclostridium</taxon>
    </lineage>
</organism>
<sequence length="353" mass="37101">MRDFLKTYKSSFILLGCTILGAIVGLIWGPKAIALKPIGDLFINLIMMIVVPLVFFSVASGVANVNSMQRFGKIMKNVVIVFTITTLVMAVVGILGSVILDPAKGIDIQSVKEMMVAPDQEKLASKGSLLTQIVNSVTVSNFGDLFSSSNLLQLVVFAVLVGSSVAVLGDKANTIRKILNEGTSVVLNVVGIIMKLGPIGLGCYTASIIGELGQEIIAGYIRVFGTYCLIAIIYFIVCYTLYAYVAGGKKGVKKFYENSISPIATALATSSSSACIPSNLEASKKIGVPDDIAETVIPLGINIHKDGSVLAVIVKVAFLTGIMGGNMVNPETLINLLVTVMVVGVFMAPVAGG</sequence>
<dbReference type="GO" id="GO:0015293">
    <property type="term" value="F:symporter activity"/>
    <property type="evidence" value="ECO:0007669"/>
    <property type="project" value="UniProtKB-KW"/>
</dbReference>
<dbReference type="Proteomes" id="UP000049127">
    <property type="component" value="Unassembled WGS sequence"/>
</dbReference>
<dbReference type="AlphaFoldDB" id="A0A0C7GB38"/>
<keyword evidence="2" id="KW-0813">Transport</keyword>
<name>A0A0C7GB38_PARSO</name>
<evidence type="ECO:0000256" key="5">
    <source>
        <dbReference type="ARBA" id="ARBA00022989"/>
    </source>
</evidence>
<feature type="transmembrane region" description="Helical" evidence="7">
    <location>
        <begin position="185"/>
        <end position="209"/>
    </location>
</feature>
<dbReference type="GO" id="GO:0006835">
    <property type="term" value="P:dicarboxylic acid transport"/>
    <property type="evidence" value="ECO:0007669"/>
    <property type="project" value="TreeGrafter"/>
</dbReference>
<feature type="transmembrane region" description="Helical" evidence="7">
    <location>
        <begin position="151"/>
        <end position="169"/>
    </location>
</feature>